<sequence length="335" mass="35130">MDHRLGQPAAVTAAGARPRRRWLRPALEYSIVAAFAGFLGWALVSQWSQVRTVLTDLSPMAVAAAAGAGLAGIWASFLVWRSVLAALGHRPPVTGGMRIFFVGQAGKYVPGAVWPVLAQIRLGRRYQLPDRVSATAAIIFMLVVLGTGLLVAVATVPLFAPGAYADYWWLLPALPAVAVLLWPPLLNRLLPWLLHRLRQQPLPAPLSPAGMIRAAGWALVMWTGYGLHLWLLLASLAGPTGATLPLRALGAFAAAWCVGFLLVVAPAGAGPREVALVVLLAGAVEAPAALVAALVSRLLLTAGDLAWPAVALAVTSRTGAGTTAEDSPRIHQGDV</sequence>
<dbReference type="InterPro" id="IPR022791">
    <property type="entry name" value="L-PG_synthase/AglD"/>
</dbReference>
<gene>
    <name evidence="7" type="ORF">JQS43_22460</name>
</gene>
<feature type="transmembrane region" description="Helical" evidence="6">
    <location>
        <begin position="244"/>
        <end position="264"/>
    </location>
</feature>
<dbReference type="GO" id="GO:0005886">
    <property type="term" value="C:plasma membrane"/>
    <property type="evidence" value="ECO:0007669"/>
    <property type="project" value="UniProtKB-SubCell"/>
</dbReference>
<evidence type="ECO:0000256" key="5">
    <source>
        <dbReference type="ARBA" id="ARBA00023136"/>
    </source>
</evidence>
<keyword evidence="4 6" id="KW-1133">Transmembrane helix</keyword>
<keyword evidence="8" id="KW-1185">Reference proteome</keyword>
<keyword evidence="5 6" id="KW-0472">Membrane</keyword>
<evidence type="ECO:0000313" key="8">
    <source>
        <dbReference type="Proteomes" id="UP000662857"/>
    </source>
</evidence>
<keyword evidence="3 6" id="KW-0812">Transmembrane</keyword>
<proteinExistence type="predicted"/>
<comment type="subcellular location">
    <subcellularLocation>
        <location evidence="1">Cell membrane</location>
        <topology evidence="1">Multi-pass membrane protein</topology>
    </subcellularLocation>
</comment>
<dbReference type="EMBL" id="CP070499">
    <property type="protein sequence ID" value="QSB14244.1"/>
    <property type="molecule type" value="Genomic_DNA"/>
</dbReference>
<evidence type="ECO:0000256" key="2">
    <source>
        <dbReference type="ARBA" id="ARBA00022475"/>
    </source>
</evidence>
<evidence type="ECO:0000256" key="6">
    <source>
        <dbReference type="SAM" id="Phobius"/>
    </source>
</evidence>
<feature type="transmembrane region" description="Helical" evidence="6">
    <location>
        <begin position="60"/>
        <end position="80"/>
    </location>
</feature>
<dbReference type="Pfam" id="PF03706">
    <property type="entry name" value="LPG_synthase_TM"/>
    <property type="match status" value="1"/>
</dbReference>
<dbReference type="RefSeq" id="WP_239676364.1">
    <property type="nucleotide sequence ID" value="NZ_CP070499.1"/>
</dbReference>
<feature type="transmembrane region" description="Helical" evidence="6">
    <location>
        <begin position="211"/>
        <end position="232"/>
    </location>
</feature>
<name>A0A895Y917_9ACTN</name>
<organism evidence="7 8">
    <name type="scientific">Natronosporangium hydrolyticum</name>
    <dbReference type="NCBI Taxonomy" id="2811111"/>
    <lineage>
        <taxon>Bacteria</taxon>
        <taxon>Bacillati</taxon>
        <taxon>Actinomycetota</taxon>
        <taxon>Actinomycetes</taxon>
        <taxon>Micromonosporales</taxon>
        <taxon>Micromonosporaceae</taxon>
        <taxon>Natronosporangium</taxon>
    </lineage>
</organism>
<reference evidence="7" key="1">
    <citation type="submission" date="2021-02" db="EMBL/GenBank/DDBJ databases">
        <title>Natrosporangium hydrolyticum gen. nov., sp. nov, a haloalkaliphilic actinobacterium from a soda solonchak soil.</title>
        <authorList>
            <person name="Sorokin D.Y."/>
            <person name="Khijniak T.V."/>
            <person name="Zakharycheva A.P."/>
            <person name="Boueva O.V."/>
            <person name="Ariskina E.V."/>
            <person name="Hahnke R.L."/>
            <person name="Bunk B."/>
            <person name="Sproer C."/>
            <person name="Schumann P."/>
            <person name="Evtushenko L.I."/>
            <person name="Kublanov I.V."/>
        </authorList>
    </citation>
    <scope>NUCLEOTIDE SEQUENCE</scope>
    <source>
        <strain evidence="7">DSM 106523</strain>
    </source>
</reference>
<dbReference type="KEGG" id="nhy:JQS43_22460"/>
<feature type="transmembrane region" description="Helical" evidence="6">
    <location>
        <begin position="26"/>
        <end position="48"/>
    </location>
</feature>
<feature type="transmembrane region" description="Helical" evidence="6">
    <location>
        <begin position="276"/>
        <end position="300"/>
    </location>
</feature>
<feature type="transmembrane region" description="Helical" evidence="6">
    <location>
        <begin position="134"/>
        <end position="155"/>
    </location>
</feature>
<protein>
    <submittedName>
        <fullName evidence="7">Flippase-like domain-containing protein</fullName>
    </submittedName>
</protein>
<evidence type="ECO:0000256" key="4">
    <source>
        <dbReference type="ARBA" id="ARBA00022989"/>
    </source>
</evidence>
<evidence type="ECO:0000256" key="3">
    <source>
        <dbReference type="ARBA" id="ARBA00022692"/>
    </source>
</evidence>
<accession>A0A895Y917</accession>
<keyword evidence="2" id="KW-1003">Cell membrane</keyword>
<evidence type="ECO:0000256" key="1">
    <source>
        <dbReference type="ARBA" id="ARBA00004651"/>
    </source>
</evidence>
<dbReference type="AlphaFoldDB" id="A0A895Y917"/>
<evidence type="ECO:0000313" key="7">
    <source>
        <dbReference type="EMBL" id="QSB14244.1"/>
    </source>
</evidence>
<feature type="transmembrane region" description="Helical" evidence="6">
    <location>
        <begin position="167"/>
        <end position="190"/>
    </location>
</feature>
<dbReference type="Proteomes" id="UP000662857">
    <property type="component" value="Chromosome"/>
</dbReference>